<accession>A0A9W8MIC9</accession>
<proteinExistence type="predicted"/>
<dbReference type="AlphaFoldDB" id="A0A9W8MIC9"/>
<dbReference type="InterPro" id="IPR031755">
    <property type="entry name" value="Inhibitor_I66"/>
</dbReference>
<evidence type="ECO:0000313" key="1">
    <source>
        <dbReference type="EMBL" id="KAJ2930997.1"/>
    </source>
</evidence>
<dbReference type="Pfam" id="PF16850">
    <property type="entry name" value="Inhibitor_I66"/>
    <property type="match status" value="1"/>
</dbReference>
<dbReference type="Proteomes" id="UP001140091">
    <property type="component" value="Unassembled WGS sequence"/>
</dbReference>
<feature type="non-terminal residue" evidence="1">
    <location>
        <position position="157"/>
    </location>
</feature>
<protein>
    <submittedName>
        <fullName evidence="1">Uncharacterized protein</fullName>
    </submittedName>
</protein>
<dbReference type="CDD" id="cd23428">
    <property type="entry name" value="beta-trefoil_Ricin_SPI"/>
    <property type="match status" value="1"/>
</dbReference>
<name>A0A9W8MIC9_9AGAR</name>
<comment type="caution">
    <text evidence="1">The sequence shown here is derived from an EMBL/GenBank/DDBJ whole genome shotgun (WGS) entry which is preliminary data.</text>
</comment>
<dbReference type="EMBL" id="JANBPK010000813">
    <property type="protein sequence ID" value="KAJ2930997.1"/>
    <property type="molecule type" value="Genomic_DNA"/>
</dbReference>
<dbReference type="OrthoDB" id="3439489at2759"/>
<gene>
    <name evidence="1" type="ORF">H1R20_g6079</name>
</gene>
<evidence type="ECO:0000313" key="2">
    <source>
        <dbReference type="Proteomes" id="UP001140091"/>
    </source>
</evidence>
<sequence length="157" mass="17504">MSLENGTYIITNQLTRSPVSSLDGTRSNPVSRVVTLPRGVEAPFWNLIKERDGFYRLTQERSAAIEIDGLLFLSDRNEDKFLTTWSVEHAPEHGENAYIITKLKLGGPSSGWVVTEPTPYAQVAVRPSIYTQSLPAQLTPNQVFNIVRVDRDGDDAN</sequence>
<dbReference type="GO" id="GO:0004867">
    <property type="term" value="F:serine-type endopeptidase inhibitor activity"/>
    <property type="evidence" value="ECO:0007669"/>
    <property type="project" value="InterPro"/>
</dbReference>
<organism evidence="1 2">
    <name type="scientific">Candolleomyces eurysporus</name>
    <dbReference type="NCBI Taxonomy" id="2828524"/>
    <lineage>
        <taxon>Eukaryota</taxon>
        <taxon>Fungi</taxon>
        <taxon>Dikarya</taxon>
        <taxon>Basidiomycota</taxon>
        <taxon>Agaricomycotina</taxon>
        <taxon>Agaricomycetes</taxon>
        <taxon>Agaricomycetidae</taxon>
        <taxon>Agaricales</taxon>
        <taxon>Agaricineae</taxon>
        <taxon>Psathyrellaceae</taxon>
        <taxon>Candolleomyces</taxon>
    </lineage>
</organism>
<reference evidence="1" key="1">
    <citation type="submission" date="2022-06" db="EMBL/GenBank/DDBJ databases">
        <title>Genome Sequence of Candolleomyces eurysporus.</title>
        <authorList>
            <person name="Buettner E."/>
        </authorList>
    </citation>
    <scope>NUCLEOTIDE SEQUENCE</scope>
    <source>
        <strain evidence="1">VTCC 930004</strain>
    </source>
</reference>
<keyword evidence="2" id="KW-1185">Reference proteome</keyword>
<dbReference type="Gene3D" id="2.80.10.50">
    <property type="match status" value="1"/>
</dbReference>